<feature type="binding site" evidence="10">
    <location>
        <begin position="50"/>
        <end position="54"/>
    </location>
    <ligand>
        <name>NAD(+)</name>
        <dbReference type="ChEBI" id="CHEBI:57540"/>
    </ligand>
</feature>
<keyword evidence="4 10" id="KW-0227">DNA damage</keyword>
<dbReference type="InterPro" id="IPR010994">
    <property type="entry name" value="RuvA_2-like"/>
</dbReference>
<feature type="binding site" evidence="10">
    <location>
        <position position="432"/>
    </location>
    <ligand>
        <name>Zn(2+)</name>
        <dbReference type="ChEBI" id="CHEBI:29105"/>
    </ligand>
</feature>
<evidence type="ECO:0000256" key="1">
    <source>
        <dbReference type="ARBA" id="ARBA00022598"/>
    </source>
</evidence>
<dbReference type="RefSeq" id="WP_213349028.1">
    <property type="nucleotide sequence ID" value="NZ_JAEDAM010000028.1"/>
</dbReference>
<dbReference type="PROSITE" id="PS50172">
    <property type="entry name" value="BRCT"/>
    <property type="match status" value="1"/>
</dbReference>
<dbReference type="SMART" id="SM00292">
    <property type="entry name" value="BRCT"/>
    <property type="match status" value="1"/>
</dbReference>
<keyword evidence="13" id="KW-1185">Reference proteome</keyword>
<dbReference type="EC" id="6.5.1.2" evidence="10"/>
<dbReference type="PROSITE" id="PS01055">
    <property type="entry name" value="DNA_LIGASE_N1"/>
    <property type="match status" value="1"/>
</dbReference>
<dbReference type="PIRSF" id="PIRSF001604">
    <property type="entry name" value="LigA"/>
    <property type="match status" value="1"/>
</dbReference>
<dbReference type="Pfam" id="PF03120">
    <property type="entry name" value="OB_DNA_ligase"/>
    <property type="match status" value="1"/>
</dbReference>
<keyword evidence="8 10" id="KW-0234">DNA repair</keyword>
<evidence type="ECO:0000256" key="6">
    <source>
        <dbReference type="ARBA" id="ARBA00022842"/>
    </source>
</evidence>
<dbReference type="Gene3D" id="2.40.50.140">
    <property type="entry name" value="Nucleic acid-binding proteins"/>
    <property type="match status" value="1"/>
</dbReference>
<dbReference type="SUPFAM" id="SSF47781">
    <property type="entry name" value="RuvA domain 2-like"/>
    <property type="match status" value="1"/>
</dbReference>
<dbReference type="InterPro" id="IPR001679">
    <property type="entry name" value="DNA_ligase"/>
</dbReference>
<evidence type="ECO:0000256" key="3">
    <source>
        <dbReference type="ARBA" id="ARBA00022723"/>
    </source>
</evidence>
<feature type="binding site" evidence="10">
    <location>
        <position position="152"/>
    </location>
    <ligand>
        <name>NAD(+)</name>
        <dbReference type="ChEBI" id="CHEBI:57540"/>
    </ligand>
</feature>
<sequence>MINNDIEELTQKFLNCDYIENTFDYYQNLIEVLIYHNNLYYIYNTPSISDYQYDLLFDLLKKIEKENQDIISPNSPTQRLVGQIQNSYKTYNHDFPMLSLENAYDTKDLFEKDKFIKKRLNTEFNYSLEPKFDGSSVELIYKNGVFEKAITRGDGFVGEDITENIKVIETVPLYLKNAKNISYIILRGEIVMPKSSFNKLNKKREKEGKSLFANPRNAATGTLRQLDPQVVADRKLVCFIYELTYISSEIIFDKIKTQKDIFIFLKNLGFTVYDWLKITDNIQDLVNICQDIKTKNYFENQNIEFDGIVIKVNQINFRKKLGETNHHPRWAIAYKFPAKQIVTKILDVELNVSRSASINPVAILQTVNLSGVNISRVSLHNWDFISQKDIKIGDNVWIQRSGEVIPYIVGVIKEKRDGNEKEILAPNLCPICDSKIIKVDTDVNYYCSNINCPSVIKEKIVHFVSKNCLDIDGIGEKLIYMLVDNGFIKHYADLYYLKDKINYLKSLPLLGEKRINDILEKIENSKKTFLRRFINGLGIKFVGKKTSKILENSIYEDLKYNNIDISKFNHQKLIKYLTDQTFLSNIHGIGDKIIFSLKQTFENQENLQILYELEKVGVVLNNFYNQKSILDSKLSGIKFCITGSFDIKRDEIIKILENNGAEFLSQVSSKLDFLIVGKGGGSKLQKAKKEGIKTISLDDLYTKYNL</sequence>
<dbReference type="GO" id="GO:0003911">
    <property type="term" value="F:DNA ligase (NAD+) activity"/>
    <property type="evidence" value="ECO:0007669"/>
    <property type="project" value="UniProtKB-EC"/>
</dbReference>
<evidence type="ECO:0000313" key="12">
    <source>
        <dbReference type="EMBL" id="MBS8121976.1"/>
    </source>
</evidence>
<feature type="active site" description="N6-AMP-lysine intermediate" evidence="10">
    <location>
        <position position="131"/>
    </location>
</feature>
<dbReference type="Gene3D" id="6.20.10.30">
    <property type="match status" value="1"/>
</dbReference>
<dbReference type="Gene3D" id="1.10.150.20">
    <property type="entry name" value="5' to 3' exonuclease, C-terminal subdomain"/>
    <property type="match status" value="2"/>
</dbReference>
<name>A0ABS5QLB0_9BACT</name>
<evidence type="ECO:0000313" key="13">
    <source>
        <dbReference type="Proteomes" id="UP000680365"/>
    </source>
</evidence>
<dbReference type="SUPFAM" id="SSF56091">
    <property type="entry name" value="DNA ligase/mRNA capping enzyme, catalytic domain"/>
    <property type="match status" value="1"/>
</dbReference>
<feature type="domain" description="BRCT" evidence="11">
    <location>
        <begin position="629"/>
        <end position="706"/>
    </location>
</feature>
<dbReference type="InterPro" id="IPR013840">
    <property type="entry name" value="DNAligase_N"/>
</dbReference>
<protein>
    <recommendedName>
        <fullName evidence="10">DNA ligase</fullName>
        <ecNumber evidence="10">6.5.1.2</ecNumber>
    </recommendedName>
    <alternativeName>
        <fullName evidence="10">Polydeoxyribonucleotide synthase [NAD(+)]</fullName>
    </alternativeName>
</protein>
<dbReference type="CDD" id="cd00114">
    <property type="entry name" value="LIGANc"/>
    <property type="match status" value="1"/>
</dbReference>
<comment type="catalytic activity">
    <reaction evidence="9 10">
        <text>NAD(+) + (deoxyribonucleotide)n-3'-hydroxyl + 5'-phospho-(deoxyribonucleotide)m = (deoxyribonucleotide)n+m + AMP + beta-nicotinamide D-nucleotide.</text>
        <dbReference type="EC" id="6.5.1.2"/>
    </reaction>
</comment>
<gene>
    <name evidence="10" type="primary">ligA</name>
    <name evidence="12" type="ORF">VAMP_59n104</name>
</gene>
<dbReference type="InterPro" id="IPR012340">
    <property type="entry name" value="NA-bd_OB-fold"/>
</dbReference>
<evidence type="ECO:0000259" key="11">
    <source>
        <dbReference type="PROSITE" id="PS50172"/>
    </source>
</evidence>
<dbReference type="SMART" id="SM00532">
    <property type="entry name" value="LIGANc"/>
    <property type="match status" value="1"/>
</dbReference>
<evidence type="ECO:0000256" key="8">
    <source>
        <dbReference type="ARBA" id="ARBA00023204"/>
    </source>
</evidence>
<keyword evidence="2 10" id="KW-0235">DNA replication</keyword>
<dbReference type="Gene3D" id="1.10.287.610">
    <property type="entry name" value="Helix hairpin bin"/>
    <property type="match status" value="1"/>
</dbReference>
<dbReference type="Pfam" id="PF00533">
    <property type="entry name" value="BRCT"/>
    <property type="match status" value="1"/>
</dbReference>
<comment type="caution">
    <text evidence="12">The sequence shown here is derived from an EMBL/GenBank/DDBJ whole genome shotgun (WGS) entry which is preliminary data.</text>
</comment>
<dbReference type="InterPro" id="IPR001357">
    <property type="entry name" value="BRCT_dom"/>
</dbReference>
<dbReference type="InterPro" id="IPR013839">
    <property type="entry name" value="DNAligase_adenylation"/>
</dbReference>
<dbReference type="InterPro" id="IPR004150">
    <property type="entry name" value="NAD_DNA_ligase_OB"/>
</dbReference>
<dbReference type="CDD" id="cd17748">
    <property type="entry name" value="BRCT_DNA_ligase_like"/>
    <property type="match status" value="1"/>
</dbReference>
<keyword evidence="10" id="KW-0464">Manganese</keyword>
<feature type="binding site" evidence="10">
    <location>
        <position position="335"/>
    </location>
    <ligand>
        <name>NAD(+)</name>
        <dbReference type="ChEBI" id="CHEBI:57540"/>
    </ligand>
</feature>
<evidence type="ECO:0000256" key="10">
    <source>
        <dbReference type="HAMAP-Rule" id="MF_01588"/>
    </source>
</evidence>
<feature type="binding site" evidence="10">
    <location>
        <position position="129"/>
    </location>
    <ligand>
        <name>NAD(+)</name>
        <dbReference type="ChEBI" id="CHEBI:57540"/>
    </ligand>
</feature>
<evidence type="ECO:0000256" key="4">
    <source>
        <dbReference type="ARBA" id="ARBA00022763"/>
    </source>
</evidence>
<evidence type="ECO:0000256" key="9">
    <source>
        <dbReference type="ARBA" id="ARBA00034005"/>
    </source>
</evidence>
<dbReference type="Proteomes" id="UP000680365">
    <property type="component" value="Unassembled WGS sequence"/>
</dbReference>
<feature type="binding site" evidence="10">
    <location>
        <position position="429"/>
    </location>
    <ligand>
        <name>Zn(2+)</name>
        <dbReference type="ChEBI" id="CHEBI:29105"/>
    </ligand>
</feature>
<comment type="cofactor">
    <cofactor evidence="10">
        <name>Mg(2+)</name>
        <dbReference type="ChEBI" id="CHEBI:18420"/>
    </cofactor>
    <cofactor evidence="10">
        <name>Mn(2+)</name>
        <dbReference type="ChEBI" id="CHEBI:29035"/>
    </cofactor>
</comment>
<reference evidence="12 13" key="1">
    <citation type="journal article" date="2021" name="Nat. Commun.">
        <title>Reductive evolution and unique predatory mode in the CPR bacterium Vampirococcus lugosii.</title>
        <authorList>
            <person name="Moreira D."/>
            <person name="Zivanovic Y."/>
            <person name="Lopez-Archilla A.I."/>
            <person name="Iniesto M."/>
            <person name="Lopez-Garcia P."/>
        </authorList>
    </citation>
    <scope>NUCLEOTIDE SEQUENCE [LARGE SCALE GENOMIC DNA]</scope>
    <source>
        <strain evidence="12">Chiprana</strain>
    </source>
</reference>
<evidence type="ECO:0000256" key="5">
    <source>
        <dbReference type="ARBA" id="ARBA00022833"/>
    </source>
</evidence>
<dbReference type="Pfam" id="PF01653">
    <property type="entry name" value="DNA_ligase_aden"/>
    <property type="match status" value="1"/>
</dbReference>
<keyword evidence="3 10" id="KW-0479">Metal-binding</keyword>
<accession>A0ABS5QLB0</accession>
<dbReference type="SUPFAM" id="SSF50249">
    <property type="entry name" value="Nucleic acid-binding proteins"/>
    <property type="match status" value="1"/>
</dbReference>
<feature type="binding site" evidence="10">
    <location>
        <position position="447"/>
    </location>
    <ligand>
        <name>Zn(2+)</name>
        <dbReference type="ChEBI" id="CHEBI:29105"/>
    </ligand>
</feature>
<keyword evidence="1 10" id="KW-0436">Ligase</keyword>
<evidence type="ECO:0000256" key="2">
    <source>
        <dbReference type="ARBA" id="ARBA00022705"/>
    </source>
</evidence>
<comment type="similarity">
    <text evidence="10">Belongs to the NAD-dependent DNA ligase family. LigA subfamily.</text>
</comment>
<dbReference type="HAMAP" id="MF_01588">
    <property type="entry name" value="DNA_ligase_A"/>
    <property type="match status" value="1"/>
</dbReference>
<keyword evidence="6 10" id="KW-0460">Magnesium</keyword>
<dbReference type="InterPro" id="IPR036420">
    <property type="entry name" value="BRCT_dom_sf"/>
</dbReference>
<evidence type="ECO:0000256" key="7">
    <source>
        <dbReference type="ARBA" id="ARBA00023027"/>
    </source>
</evidence>
<dbReference type="NCBIfam" id="NF005932">
    <property type="entry name" value="PRK07956.1"/>
    <property type="match status" value="1"/>
</dbReference>
<dbReference type="Gene3D" id="3.40.50.10190">
    <property type="entry name" value="BRCT domain"/>
    <property type="match status" value="1"/>
</dbReference>
<dbReference type="Pfam" id="PF03119">
    <property type="entry name" value="DNA_ligase_ZBD"/>
    <property type="match status" value="1"/>
</dbReference>
<keyword evidence="7 10" id="KW-0520">NAD</keyword>
<dbReference type="InterPro" id="IPR018239">
    <property type="entry name" value="DNA_ligase_AS"/>
</dbReference>
<keyword evidence="5 10" id="KW-0862">Zinc</keyword>
<feature type="binding site" evidence="10">
    <location>
        <position position="189"/>
    </location>
    <ligand>
        <name>NAD(+)</name>
        <dbReference type="ChEBI" id="CHEBI:57540"/>
    </ligand>
</feature>
<dbReference type="Gene3D" id="3.30.470.30">
    <property type="entry name" value="DNA ligase/mRNA capping enzyme"/>
    <property type="match status" value="1"/>
</dbReference>
<dbReference type="EMBL" id="JAEDAM010000028">
    <property type="protein sequence ID" value="MBS8121976.1"/>
    <property type="molecule type" value="Genomic_DNA"/>
</dbReference>
<feature type="binding site" evidence="10">
    <location>
        <position position="311"/>
    </location>
    <ligand>
        <name>NAD(+)</name>
        <dbReference type="ChEBI" id="CHEBI:57540"/>
    </ligand>
</feature>
<proteinExistence type="inferred from homology"/>
<dbReference type="SUPFAM" id="SSF52113">
    <property type="entry name" value="BRCT domain"/>
    <property type="match status" value="1"/>
</dbReference>
<dbReference type="InterPro" id="IPR004149">
    <property type="entry name" value="Znf_DNAligase_C4"/>
</dbReference>
<dbReference type="NCBIfam" id="TIGR00575">
    <property type="entry name" value="dnlj"/>
    <property type="match status" value="1"/>
</dbReference>
<feature type="binding site" evidence="10">
    <location>
        <position position="452"/>
    </location>
    <ligand>
        <name>Zn(2+)</name>
        <dbReference type="ChEBI" id="CHEBI:29105"/>
    </ligand>
</feature>
<organism evidence="12 13">
    <name type="scientific">Candidatus Vampirococcus lugosii</name>
    <dbReference type="NCBI Taxonomy" id="2789015"/>
    <lineage>
        <taxon>Bacteria</taxon>
        <taxon>Candidatus Absconditibacteriota</taxon>
        <taxon>Vampirococcus</taxon>
    </lineage>
</organism>
<feature type="binding site" evidence="10">
    <location>
        <begin position="99"/>
        <end position="100"/>
    </location>
    <ligand>
        <name>NAD(+)</name>
        <dbReference type="ChEBI" id="CHEBI:57540"/>
    </ligand>
</feature>
<comment type="function">
    <text evidence="10">DNA ligase that catalyzes the formation of phosphodiester linkages between 5'-phosphoryl and 3'-hydroxyl groups in double-stranded DNA using NAD as a coenzyme and as the energy source for the reaction. It is essential for DNA replication and repair of damaged DNA.</text>
</comment>